<comment type="caution">
    <text evidence="1">The sequence shown here is derived from an EMBL/GenBank/DDBJ whole genome shotgun (WGS) entry which is preliminary data.</text>
</comment>
<accession>A0ACC1XAM2</accession>
<gene>
    <name evidence="1" type="ORF">OWV82_020862</name>
</gene>
<dbReference type="EMBL" id="CM051404">
    <property type="protein sequence ID" value="KAJ4707325.1"/>
    <property type="molecule type" value="Genomic_DNA"/>
</dbReference>
<name>A0ACC1XAM2_MELAZ</name>
<organism evidence="1 2">
    <name type="scientific">Melia azedarach</name>
    <name type="common">Chinaberry tree</name>
    <dbReference type="NCBI Taxonomy" id="155640"/>
    <lineage>
        <taxon>Eukaryota</taxon>
        <taxon>Viridiplantae</taxon>
        <taxon>Streptophyta</taxon>
        <taxon>Embryophyta</taxon>
        <taxon>Tracheophyta</taxon>
        <taxon>Spermatophyta</taxon>
        <taxon>Magnoliopsida</taxon>
        <taxon>eudicotyledons</taxon>
        <taxon>Gunneridae</taxon>
        <taxon>Pentapetalae</taxon>
        <taxon>rosids</taxon>
        <taxon>malvids</taxon>
        <taxon>Sapindales</taxon>
        <taxon>Meliaceae</taxon>
        <taxon>Melia</taxon>
    </lineage>
</organism>
<evidence type="ECO:0000313" key="1">
    <source>
        <dbReference type="EMBL" id="KAJ4707325.1"/>
    </source>
</evidence>
<reference evidence="1 2" key="1">
    <citation type="journal article" date="2023" name="Science">
        <title>Complex scaffold remodeling in plant triterpene biosynthesis.</title>
        <authorList>
            <person name="De La Pena R."/>
            <person name="Hodgson H."/>
            <person name="Liu J.C."/>
            <person name="Stephenson M.J."/>
            <person name="Martin A.C."/>
            <person name="Owen C."/>
            <person name="Harkess A."/>
            <person name="Leebens-Mack J."/>
            <person name="Jimenez L.E."/>
            <person name="Osbourn A."/>
            <person name="Sattely E.S."/>
        </authorList>
    </citation>
    <scope>NUCLEOTIDE SEQUENCE [LARGE SCALE GENOMIC DNA]</scope>
    <source>
        <strain evidence="2">cv. JPN11</strain>
        <tissue evidence="1">Leaf</tissue>
    </source>
</reference>
<keyword evidence="2" id="KW-1185">Reference proteome</keyword>
<proteinExistence type="predicted"/>
<dbReference type="Proteomes" id="UP001164539">
    <property type="component" value="Chromosome 11"/>
</dbReference>
<evidence type="ECO:0000313" key="2">
    <source>
        <dbReference type="Proteomes" id="UP001164539"/>
    </source>
</evidence>
<sequence length="151" mass="16762">MSSASPRVLVIPYPARPCNSFTGVFPMFSQACYQSYICQLRNERLLESLDEKNYIDEKIHLVSIPDGQELGEKGKGNAKLIKKSMQLLPGKLEELIQGIHGREDEKISCVIAYALIGWAIELAAKMTIRPGCSLHFASSITGVFVQYPKAD</sequence>
<protein>
    <submittedName>
        <fullName evidence="1">UDP-glycosyltransferase 83A1-like</fullName>
    </submittedName>
</protein>